<dbReference type="SMART" id="SM00462">
    <property type="entry name" value="PTB"/>
    <property type="match status" value="1"/>
</dbReference>
<gene>
    <name evidence="4" type="ORF">PACLA_8A085048</name>
</gene>
<dbReference type="OrthoDB" id="5977266at2759"/>
<evidence type="ECO:0000256" key="2">
    <source>
        <dbReference type="ARBA" id="ARBA00022999"/>
    </source>
</evidence>
<protein>
    <submittedName>
        <fullName evidence="4">TNS1, partial</fullName>
    </submittedName>
</protein>
<dbReference type="SUPFAM" id="SSF55550">
    <property type="entry name" value="SH2 domain"/>
    <property type="match status" value="1"/>
</dbReference>
<evidence type="ECO:0000313" key="5">
    <source>
        <dbReference type="Proteomes" id="UP001152795"/>
    </source>
</evidence>
<feature type="compositionally biased region" description="Acidic residues" evidence="3">
    <location>
        <begin position="243"/>
        <end position="254"/>
    </location>
</feature>
<proteinExistence type="inferred from homology"/>
<dbReference type="EMBL" id="CACRXK020001443">
    <property type="protein sequence ID" value="CAB3989193.1"/>
    <property type="molecule type" value="Genomic_DNA"/>
</dbReference>
<feature type="region of interest" description="Disordered" evidence="3">
    <location>
        <begin position="240"/>
        <end position="263"/>
    </location>
</feature>
<feature type="compositionally biased region" description="Pro residues" evidence="3">
    <location>
        <begin position="402"/>
        <end position="413"/>
    </location>
</feature>
<dbReference type="InterPro" id="IPR051484">
    <property type="entry name" value="Tensin_PTEN_phosphatase"/>
</dbReference>
<dbReference type="CDD" id="cd01213">
    <property type="entry name" value="PTB_tensin"/>
    <property type="match status" value="1"/>
</dbReference>
<keyword evidence="5" id="KW-1185">Reference proteome</keyword>
<dbReference type="Gene3D" id="3.30.505.10">
    <property type="entry name" value="SH2 domain"/>
    <property type="match status" value="1"/>
</dbReference>
<comment type="caution">
    <text evidence="4">The sequence shown here is derived from an EMBL/GenBank/DDBJ whole genome shotgun (WGS) entry which is preliminary data.</text>
</comment>
<feature type="compositionally biased region" description="Polar residues" evidence="3">
    <location>
        <begin position="519"/>
        <end position="535"/>
    </location>
</feature>
<organism evidence="4 5">
    <name type="scientific">Paramuricea clavata</name>
    <name type="common">Red gorgonian</name>
    <name type="synonym">Violescent sea-whip</name>
    <dbReference type="NCBI Taxonomy" id="317549"/>
    <lineage>
        <taxon>Eukaryota</taxon>
        <taxon>Metazoa</taxon>
        <taxon>Cnidaria</taxon>
        <taxon>Anthozoa</taxon>
        <taxon>Octocorallia</taxon>
        <taxon>Malacalcyonacea</taxon>
        <taxon>Plexauridae</taxon>
        <taxon>Paramuricea</taxon>
    </lineage>
</organism>
<evidence type="ECO:0000256" key="3">
    <source>
        <dbReference type="SAM" id="MobiDB-lite"/>
    </source>
</evidence>
<dbReference type="PROSITE" id="PS50001">
    <property type="entry name" value="SH2"/>
    <property type="match status" value="1"/>
</dbReference>
<feature type="compositionally biased region" description="Basic and acidic residues" evidence="3">
    <location>
        <begin position="540"/>
        <end position="578"/>
    </location>
</feature>
<evidence type="ECO:0000313" key="4">
    <source>
        <dbReference type="EMBL" id="CAB3989193.1"/>
    </source>
</evidence>
<feature type="compositionally biased region" description="Low complexity" evidence="3">
    <location>
        <begin position="661"/>
        <end position="680"/>
    </location>
</feature>
<feature type="region of interest" description="Disordered" evidence="3">
    <location>
        <begin position="376"/>
        <end position="414"/>
    </location>
</feature>
<dbReference type="InterPro" id="IPR006020">
    <property type="entry name" value="PTB/PI_dom"/>
</dbReference>
<dbReference type="PANTHER" id="PTHR45734:SF10">
    <property type="entry name" value="BLISTERY, ISOFORM A"/>
    <property type="match status" value="1"/>
</dbReference>
<feature type="compositionally biased region" description="Basic and acidic residues" evidence="3">
    <location>
        <begin position="376"/>
        <end position="395"/>
    </location>
</feature>
<dbReference type="AlphaFoldDB" id="A0A7D9DME6"/>
<evidence type="ECO:0000256" key="1">
    <source>
        <dbReference type="ARBA" id="ARBA00007881"/>
    </source>
</evidence>
<dbReference type="SMART" id="SM00252">
    <property type="entry name" value="SH2"/>
    <property type="match status" value="1"/>
</dbReference>
<dbReference type="Pfam" id="PF08416">
    <property type="entry name" value="PTB"/>
    <property type="match status" value="1"/>
</dbReference>
<feature type="region of interest" description="Disordered" evidence="3">
    <location>
        <begin position="492"/>
        <end position="631"/>
    </location>
</feature>
<dbReference type="SUPFAM" id="SSF50729">
    <property type="entry name" value="PH domain-like"/>
    <property type="match status" value="1"/>
</dbReference>
<keyword evidence="2" id="KW-0727">SH2 domain</keyword>
<feature type="region of interest" description="Disordered" evidence="3">
    <location>
        <begin position="436"/>
        <end position="465"/>
    </location>
</feature>
<dbReference type="InterPro" id="IPR013625">
    <property type="entry name" value="PTB"/>
</dbReference>
<dbReference type="Gene3D" id="2.30.29.30">
    <property type="entry name" value="Pleckstrin-homology domain (PH domain)/Phosphotyrosine-binding domain (PTB)"/>
    <property type="match status" value="1"/>
</dbReference>
<reference evidence="4" key="1">
    <citation type="submission" date="2020-04" db="EMBL/GenBank/DDBJ databases">
        <authorList>
            <person name="Alioto T."/>
            <person name="Alioto T."/>
            <person name="Gomez Garrido J."/>
        </authorList>
    </citation>
    <scope>NUCLEOTIDE SEQUENCE</scope>
    <source>
        <strain evidence="4">A484AB</strain>
    </source>
</reference>
<dbReference type="InterPro" id="IPR000980">
    <property type="entry name" value="SH2"/>
</dbReference>
<dbReference type="InterPro" id="IPR036860">
    <property type="entry name" value="SH2_dom_sf"/>
</dbReference>
<dbReference type="Pfam" id="PF00017">
    <property type="entry name" value="SH2"/>
    <property type="match status" value="1"/>
</dbReference>
<name>A0A7D9DME6_PARCT</name>
<dbReference type="PANTHER" id="PTHR45734">
    <property type="entry name" value="TENSIN"/>
    <property type="match status" value="1"/>
</dbReference>
<accession>A0A7D9DME6</accession>
<sequence>MQALHRPVNMDIESPPHIPGPINGNPYAIVNQAMKMKCRAEEGQTGRDLDYPGETKMAKYNGDSNVFQFPVMIGEQQIRDENRKAAMNELLGNLGVNAVAMERNGESTTTVTITKQVTQKNPQPPQRQSSFKAAEKIKMKKGSQRAVSPTSPGQNFEVPLIQTAPNEDRNLYYASHYAASQPGKVKAKLHIDPHSGGQISPTASPELIANRKMLLDVIEGDSGDDLDAGTEGEVTVVRKTEARDEDSDTESEDEISFHESPTLPRRGNVAQKVQFLSKSVAFAPPPDSEEQNKRKNTSVPLIGLTPLAATDITDRIAKHNEKSLAAGQVMATANMVLYSSKQPPKRVVEYNPDAHEHNDEQVEDFRSAPVLRHHQEGWNKVETNDSDTSDVHSDQAIEEDFPPPPPEVPPPPVVQTIKLGQQAEFRLNVQVSSAGKLEPVHESEDPSDSGCETSAPLSPPAPEIKIEEPAIRKQLVQVEESVDDALLEELFRNAPEQQVQPSKQDHRRDISTPVDHTRQASSPVRNHTGHNTSPVTVVIKRPDSEERYIREDDAAGYERIEDIKPGKGQEDVDMKEVEGNGMTDEEFLNSYKPIPDKPKDLEISPASSPTTSPTDTMKKTKLSPAERGPAVLNELINGIRTMKQEMSYKAKEQSGNSDVFPTSPTSDKSSSSLSPTSTLSRGKRKHRKGSDRGYGSTNSSLSESELFVEIPKNPSVKFDKDTSAFWYKPHITREQAIALLQDKPPGTFVIRDSQSYTGAFGLAVKVEVPPMHVIQNQNKDFEHIDPSEFVRHLLIESTPKGVHLKDCKDEPLFGSLAAFVYQHSLTEISLPCKLVLPTKDLTVGTLKITDRQETEVQLLTQGAACNVAYLGSFNVESLTGPAALKYAVAKIEPGRKNKEHEPVLVNFKINKQGITLTDNDRKLFFRKHYPLKHVLYWGTDPDDTRWDLTEYGGGNLARSFVFVSRKFDSDGNECHLFAEMDPKQPASTVVDVITKIVSNVSS</sequence>
<dbReference type="Proteomes" id="UP001152795">
    <property type="component" value="Unassembled WGS sequence"/>
</dbReference>
<dbReference type="GO" id="GO:0005925">
    <property type="term" value="C:focal adhesion"/>
    <property type="evidence" value="ECO:0007669"/>
    <property type="project" value="TreeGrafter"/>
</dbReference>
<feature type="region of interest" description="Disordered" evidence="3">
    <location>
        <begin position="1"/>
        <end position="21"/>
    </location>
</feature>
<feature type="region of interest" description="Disordered" evidence="3">
    <location>
        <begin position="646"/>
        <end position="704"/>
    </location>
</feature>
<dbReference type="InterPro" id="IPR033929">
    <property type="entry name" value="Tensin_PTB"/>
</dbReference>
<dbReference type="InterPro" id="IPR011993">
    <property type="entry name" value="PH-like_dom_sf"/>
</dbReference>
<comment type="similarity">
    <text evidence="1">Belongs to the PTEN phosphatase protein family.</text>
</comment>
<feature type="compositionally biased region" description="Basic and acidic residues" evidence="3">
    <location>
        <begin position="503"/>
        <end position="518"/>
    </location>
</feature>
<feature type="compositionally biased region" description="Low complexity" evidence="3">
    <location>
        <begin position="604"/>
        <end position="615"/>
    </location>
</feature>